<dbReference type="Gene3D" id="3.60.20.10">
    <property type="entry name" value="Glutamine Phosphoribosylpyrophosphate, subunit 1, domain 1"/>
    <property type="match status" value="1"/>
</dbReference>
<dbReference type="InterPro" id="IPR043147">
    <property type="entry name" value="Penicillin_amidase_A-knob"/>
</dbReference>
<dbReference type="HOGENOM" id="CLU_017615_0_0_4"/>
<name>W0V439_9BURK</name>
<dbReference type="PANTHER" id="PTHR34218">
    <property type="entry name" value="PEPTIDASE S45 PENICILLIN AMIDASE"/>
    <property type="match status" value="1"/>
</dbReference>
<evidence type="ECO:0000256" key="2">
    <source>
        <dbReference type="ARBA" id="ARBA00022729"/>
    </source>
</evidence>
<evidence type="ECO:0000313" key="7">
    <source>
        <dbReference type="Proteomes" id="UP000027604"/>
    </source>
</evidence>
<dbReference type="Gene3D" id="1.10.439.10">
    <property type="entry name" value="Penicillin Amidohydrolase, domain 1"/>
    <property type="match status" value="1"/>
</dbReference>
<evidence type="ECO:0000256" key="3">
    <source>
        <dbReference type="ARBA" id="ARBA00022801"/>
    </source>
</evidence>
<dbReference type="RefSeq" id="WP_081905285.1">
    <property type="nucleotide sequence ID" value="NZ_BCTH01000005.1"/>
</dbReference>
<keyword evidence="7" id="KW-1185">Reference proteome</keyword>
<dbReference type="eggNOG" id="COG2366">
    <property type="taxonomic scope" value="Bacteria"/>
</dbReference>
<reference evidence="6 7" key="1">
    <citation type="journal article" date="2015" name="Genome Announc.">
        <title>Genome Sequence of Mushroom Soft-Rot Pathogen Janthinobacterium agaricidamnosum.</title>
        <authorList>
            <person name="Graupner K."/>
            <person name="Lackner G."/>
            <person name="Hertweck C."/>
        </authorList>
    </citation>
    <scope>NUCLEOTIDE SEQUENCE [LARGE SCALE GENOMIC DNA]</scope>
    <source>
        <strain evidence="7">NBRC 102515 / DSM 9628</strain>
    </source>
</reference>
<dbReference type="GO" id="GO:0017000">
    <property type="term" value="P:antibiotic biosynthetic process"/>
    <property type="evidence" value="ECO:0007669"/>
    <property type="project" value="InterPro"/>
</dbReference>
<dbReference type="InterPro" id="IPR002692">
    <property type="entry name" value="S45"/>
</dbReference>
<dbReference type="Gene3D" id="2.30.120.10">
    <property type="match status" value="1"/>
</dbReference>
<dbReference type="EMBL" id="HG322949">
    <property type="protein sequence ID" value="CDG82370.1"/>
    <property type="molecule type" value="Genomic_DNA"/>
</dbReference>
<dbReference type="GO" id="GO:0016811">
    <property type="term" value="F:hydrolase activity, acting on carbon-nitrogen (but not peptide) bonds, in linear amides"/>
    <property type="evidence" value="ECO:0007669"/>
    <property type="project" value="InterPro"/>
</dbReference>
<feature type="chain" id="PRO_5004798064" evidence="5">
    <location>
        <begin position="39"/>
        <end position="810"/>
    </location>
</feature>
<dbReference type="KEGG" id="jag:GJA_1735"/>
<dbReference type="OrthoDB" id="9760084at2"/>
<keyword evidence="4" id="KW-0865">Zymogen</keyword>
<dbReference type="AlphaFoldDB" id="W0V439"/>
<evidence type="ECO:0000313" key="6">
    <source>
        <dbReference type="EMBL" id="CDG82370.1"/>
    </source>
</evidence>
<feature type="signal peptide" evidence="5">
    <location>
        <begin position="1"/>
        <end position="38"/>
    </location>
</feature>
<gene>
    <name evidence="6" type="ORF">GJA_1735</name>
</gene>
<dbReference type="Proteomes" id="UP000027604">
    <property type="component" value="Chromosome I"/>
</dbReference>
<dbReference type="PANTHER" id="PTHR34218:SF3">
    <property type="entry name" value="ACYL-HOMOSERINE LACTONE ACYLASE PVDQ"/>
    <property type="match status" value="1"/>
</dbReference>
<dbReference type="PATRIC" id="fig|1349767.4.peg.3409"/>
<evidence type="ECO:0000256" key="5">
    <source>
        <dbReference type="SAM" id="SignalP"/>
    </source>
</evidence>
<dbReference type="SUPFAM" id="SSF56235">
    <property type="entry name" value="N-terminal nucleophile aminohydrolases (Ntn hydrolases)"/>
    <property type="match status" value="1"/>
</dbReference>
<organism evidence="6 7">
    <name type="scientific">Janthinobacterium agaricidamnosum NBRC 102515 = DSM 9628</name>
    <dbReference type="NCBI Taxonomy" id="1349767"/>
    <lineage>
        <taxon>Bacteria</taxon>
        <taxon>Pseudomonadati</taxon>
        <taxon>Pseudomonadota</taxon>
        <taxon>Betaproteobacteria</taxon>
        <taxon>Burkholderiales</taxon>
        <taxon>Oxalobacteraceae</taxon>
        <taxon>Janthinobacterium</taxon>
    </lineage>
</organism>
<dbReference type="InterPro" id="IPR023343">
    <property type="entry name" value="Penicillin_amidase_dom1"/>
</dbReference>
<dbReference type="Pfam" id="PF01804">
    <property type="entry name" value="Penicil_amidase"/>
    <property type="match status" value="1"/>
</dbReference>
<keyword evidence="3" id="KW-0378">Hydrolase</keyword>
<comment type="similarity">
    <text evidence="1">Belongs to the peptidase S45 family.</text>
</comment>
<dbReference type="STRING" id="1349767.GJA_1735"/>
<protein>
    <submittedName>
        <fullName evidence="6">Penicillin amidase family protein</fullName>
    </submittedName>
</protein>
<proteinExistence type="inferred from homology"/>
<dbReference type="MEROPS" id="S45.003"/>
<accession>W0V439</accession>
<evidence type="ECO:0000256" key="4">
    <source>
        <dbReference type="ARBA" id="ARBA00023145"/>
    </source>
</evidence>
<keyword evidence="2 5" id="KW-0732">Signal</keyword>
<dbReference type="InterPro" id="IPR029055">
    <property type="entry name" value="Ntn_hydrolases_N"/>
</dbReference>
<evidence type="ECO:0000256" key="1">
    <source>
        <dbReference type="ARBA" id="ARBA00006586"/>
    </source>
</evidence>
<sequence length="810" mass="86373">MQKRLVVKNAVQENAWRRAACRALAALAALMSIQGAQAAPVFPGGVEIRRTTDGVPHVLASDWRGLGYGYGYVQAQDALCTMAEAFITFEGRRAAFFGADGRPAINSTFGRPANSELDFFFRAHAGPAMVNAARAAQPEPLSQMVAGFADGYNRYLAEARAGAADADAAAPAAACLKQPWVRAISADDIYRRMYAASIAGGYARFIAEIANAQPAQAVAGAAGRGAEGGLAALLAPRVGGEVGLGSNVIALGQRASGGDGAVLFGNPHWYWGGPDRFYQAQLTIPGKVNVAGVSFLGIPVIMLGFNDHIAWSHTVSDARRFGLFELSLTPGLPTSYRYEGRDEPMEQTSVAIEVLGADGVLREQRRTLYRSRFGPLIDLGQQNAAFGWSAQRALAVRDVNADNFRIFRNFFYWAEARSLDDFIAIQRREAALPWINTVAIGRDDGRVWFSDIGNVPNVPDQLRAACTTELGQAFAGFDAAVPFLDGSRAACGWRVDPRAAQPGAMATADMPGLLRDDYVANMNDSYWLSNPAQPLEGYPRTMGGERRALSLRGRYGHLLAQSLLQAGARSSLALSRRAMDAVLEPRSHAAELFKNGLLDGACNEAGAAPVDGLTDACAVLRNWDNRAATDAPGPLLWGAFWRRVDKIPDAALYRTPFDAAAPLTTPSAVNGADPRVRQALVDALGDLRGKGWAIDAPLGDVQFVRAGGRHAGVFGGCSAAGYFTIACARGPDGSLDALAEGNSYLQMVRFGPDGVDARTMLAHGEDERALAGGPGAAPLLRYARKEWLAFPFSEAAIASDPQLTRRVLLP</sequence>
<dbReference type="InterPro" id="IPR043146">
    <property type="entry name" value="Penicillin_amidase_N_B-knob"/>
</dbReference>
<dbReference type="Gene3D" id="1.10.1400.10">
    <property type="match status" value="1"/>
</dbReference>